<dbReference type="EMBL" id="LUUI01000091">
    <property type="protein sequence ID" value="OAI17034.1"/>
    <property type="molecule type" value="Genomic_DNA"/>
</dbReference>
<comment type="caution">
    <text evidence="1">The sequence shown here is derived from an EMBL/GenBank/DDBJ whole genome shotgun (WGS) entry which is preliminary data.</text>
</comment>
<dbReference type="OrthoDB" id="6901574at2"/>
<keyword evidence="2" id="KW-1185">Reference proteome</keyword>
<gene>
    <name evidence="1" type="ORF">A1359_00305</name>
</gene>
<dbReference type="RefSeq" id="WP_066980422.1">
    <property type="nucleotide sequence ID" value="NZ_LUUI01000091.1"/>
</dbReference>
<evidence type="ECO:0000313" key="1">
    <source>
        <dbReference type="EMBL" id="OAI17034.1"/>
    </source>
</evidence>
<name>A0A177NHH8_9GAMM</name>
<accession>A0A177NHH8</accession>
<dbReference type="STRING" id="980561.A1359_00305"/>
<evidence type="ECO:0000313" key="2">
    <source>
        <dbReference type="Proteomes" id="UP000078476"/>
    </source>
</evidence>
<proteinExistence type="predicted"/>
<sequence>MKISKRNLGLTSQAPTRFGRSLRVGLAVLVIPLILSGCATEAQFLAQNEPAALNTALSRGRFELNCPQASGTVLSKKVTYINGLGVGMGGGGGYEWTEYTIGVRGCGKSAVFETMCRDQDNCNAFAGNNQVIQN</sequence>
<reference evidence="1 2" key="1">
    <citation type="submission" date="2016-03" db="EMBL/GenBank/DDBJ databases">
        <authorList>
            <person name="Ploux O."/>
        </authorList>
    </citation>
    <scope>NUCLEOTIDE SEQUENCE [LARGE SCALE GENOMIC DNA]</scope>
    <source>
        <strain evidence="1 2">R-45370</strain>
    </source>
</reference>
<dbReference type="AlphaFoldDB" id="A0A177NHH8"/>
<protein>
    <submittedName>
        <fullName evidence="1">Uncharacterized protein</fullName>
    </submittedName>
</protein>
<dbReference type="Proteomes" id="UP000078476">
    <property type="component" value="Unassembled WGS sequence"/>
</dbReference>
<organism evidence="1 2">
    <name type="scientific">Methylomonas lenta</name>
    <dbReference type="NCBI Taxonomy" id="980561"/>
    <lineage>
        <taxon>Bacteria</taxon>
        <taxon>Pseudomonadati</taxon>
        <taxon>Pseudomonadota</taxon>
        <taxon>Gammaproteobacteria</taxon>
        <taxon>Methylococcales</taxon>
        <taxon>Methylococcaceae</taxon>
        <taxon>Methylomonas</taxon>
    </lineage>
</organism>